<dbReference type="AlphaFoldDB" id="A0A0C9XK25"/>
<dbReference type="Gene3D" id="2.60.120.260">
    <property type="entry name" value="Galactose-binding domain-like"/>
    <property type="match status" value="1"/>
</dbReference>
<keyword evidence="1" id="KW-1133">Transmembrane helix</keyword>
<reference evidence="2 3" key="1">
    <citation type="submission" date="2014-04" db="EMBL/GenBank/DDBJ databases">
        <authorList>
            <consortium name="DOE Joint Genome Institute"/>
            <person name="Kuo A."/>
            <person name="Kohler A."/>
            <person name="Nagy L.G."/>
            <person name="Floudas D."/>
            <person name="Copeland A."/>
            <person name="Barry K.W."/>
            <person name="Cichocki N."/>
            <person name="Veneault-Fourrey C."/>
            <person name="LaButti K."/>
            <person name="Lindquist E.A."/>
            <person name="Lipzen A."/>
            <person name="Lundell T."/>
            <person name="Morin E."/>
            <person name="Murat C."/>
            <person name="Sun H."/>
            <person name="Tunlid A."/>
            <person name="Henrissat B."/>
            <person name="Grigoriev I.V."/>
            <person name="Hibbett D.S."/>
            <person name="Martin F."/>
            <person name="Nordberg H.P."/>
            <person name="Cantor M.N."/>
            <person name="Hua S.X."/>
        </authorList>
    </citation>
    <scope>NUCLEOTIDE SEQUENCE [LARGE SCALE GENOMIC DNA]</scope>
    <source>
        <strain evidence="2 3">LaAM-08-1</strain>
    </source>
</reference>
<feature type="transmembrane region" description="Helical" evidence="1">
    <location>
        <begin position="295"/>
        <end position="321"/>
    </location>
</feature>
<evidence type="ECO:0000256" key="1">
    <source>
        <dbReference type="SAM" id="Phobius"/>
    </source>
</evidence>
<keyword evidence="3" id="KW-1185">Reference proteome</keyword>
<gene>
    <name evidence="2" type="ORF">K443DRAFT_97971</name>
</gene>
<accession>A0A0C9XK25</accession>
<evidence type="ECO:0000313" key="2">
    <source>
        <dbReference type="EMBL" id="KIK01864.1"/>
    </source>
</evidence>
<name>A0A0C9XK25_9AGAR</name>
<dbReference type="EMBL" id="KN838600">
    <property type="protein sequence ID" value="KIK01864.1"/>
    <property type="molecule type" value="Genomic_DNA"/>
</dbReference>
<dbReference type="OrthoDB" id="2901006at2759"/>
<organism evidence="2 3">
    <name type="scientific">Laccaria amethystina LaAM-08-1</name>
    <dbReference type="NCBI Taxonomy" id="1095629"/>
    <lineage>
        <taxon>Eukaryota</taxon>
        <taxon>Fungi</taxon>
        <taxon>Dikarya</taxon>
        <taxon>Basidiomycota</taxon>
        <taxon>Agaricomycotina</taxon>
        <taxon>Agaricomycetes</taxon>
        <taxon>Agaricomycetidae</taxon>
        <taxon>Agaricales</taxon>
        <taxon>Agaricineae</taxon>
        <taxon>Hydnangiaceae</taxon>
        <taxon>Laccaria</taxon>
    </lineage>
</organism>
<sequence>MSQNITVLVDDQDSRINYLCPSLKQDVAGSYSNNTWTTIQSADCSNGWFEYVFYGTGVHIAASVAHPTQDVSVKLDDGHFIPQPGNGHYDSPVLADGRHTVTYAIGNVSLVPVFDYLTVDAGPSTPLSGSTLIVDDSDTTIKYSGSWTTSPPHPLSFDYSTSLYKNTTHWSSTVGDTIEFKFTGTSVSVYGLFSNISAGGNISATYSIDGNSTTQFVPQGSLDSVPMAQLFHADLQAGNHTLSVNVTSITSPRALGVDFIAYNSSVTSVAALPGYTQSPIQTASTNHHSSASSSIHAWIITAIVLGVVLVLGLGLGGVLFARRRARRTEEKVSDPLSREFYLAHLDLGSWTGT</sequence>
<proteinExistence type="predicted"/>
<keyword evidence="1" id="KW-0812">Transmembrane</keyword>
<dbReference type="HOGENOM" id="CLU_771631_0_0_1"/>
<dbReference type="Proteomes" id="UP000054477">
    <property type="component" value="Unassembled WGS sequence"/>
</dbReference>
<reference evidence="3" key="2">
    <citation type="submission" date="2015-01" db="EMBL/GenBank/DDBJ databases">
        <title>Evolutionary Origins and Diversification of the Mycorrhizal Mutualists.</title>
        <authorList>
            <consortium name="DOE Joint Genome Institute"/>
            <consortium name="Mycorrhizal Genomics Consortium"/>
            <person name="Kohler A."/>
            <person name="Kuo A."/>
            <person name="Nagy L.G."/>
            <person name="Floudas D."/>
            <person name="Copeland A."/>
            <person name="Barry K.W."/>
            <person name="Cichocki N."/>
            <person name="Veneault-Fourrey C."/>
            <person name="LaButti K."/>
            <person name="Lindquist E.A."/>
            <person name="Lipzen A."/>
            <person name="Lundell T."/>
            <person name="Morin E."/>
            <person name="Murat C."/>
            <person name="Riley R."/>
            <person name="Ohm R."/>
            <person name="Sun H."/>
            <person name="Tunlid A."/>
            <person name="Henrissat B."/>
            <person name="Grigoriev I.V."/>
            <person name="Hibbett D.S."/>
            <person name="Martin F."/>
        </authorList>
    </citation>
    <scope>NUCLEOTIDE SEQUENCE [LARGE SCALE GENOMIC DNA]</scope>
    <source>
        <strain evidence="3">LaAM-08-1</strain>
    </source>
</reference>
<protein>
    <submittedName>
        <fullName evidence="2">Unplaced genomic scaffold K443scaffold_65, whole genome shotgun sequence</fullName>
    </submittedName>
</protein>
<evidence type="ECO:0000313" key="3">
    <source>
        <dbReference type="Proteomes" id="UP000054477"/>
    </source>
</evidence>
<keyword evidence="1" id="KW-0472">Membrane</keyword>